<evidence type="ECO:0000313" key="4">
    <source>
        <dbReference type="Proteomes" id="UP001497497"/>
    </source>
</evidence>
<gene>
    <name evidence="3" type="ORF">GSLYS_00003686001</name>
</gene>
<feature type="chain" id="PRO_5043808113" description="Chitin-binding type-2 domain-containing protein" evidence="1">
    <location>
        <begin position="24"/>
        <end position="176"/>
    </location>
</feature>
<feature type="signal peptide" evidence="1">
    <location>
        <begin position="1"/>
        <end position="23"/>
    </location>
</feature>
<sequence length="176" mass="20019">MPGLSYLLLAAFIASLTYQEVHGQIECYGHQVKVNSAESCPVVYNVCERNRWAEAMCVGTFFNRTSGRCEPFNNRCPGDEFKERMFTGRKKRSVTPVDCSRSYDCPKSLTNFVFPDWENRNCDSYVYCSAGVLMISSCKIDGYLYYNPRRSSCENVTSTFNTCLMRGGTDLTPLFL</sequence>
<organism evidence="3 4">
    <name type="scientific">Lymnaea stagnalis</name>
    <name type="common">Great pond snail</name>
    <name type="synonym">Helix stagnalis</name>
    <dbReference type="NCBI Taxonomy" id="6523"/>
    <lineage>
        <taxon>Eukaryota</taxon>
        <taxon>Metazoa</taxon>
        <taxon>Spiralia</taxon>
        <taxon>Lophotrochozoa</taxon>
        <taxon>Mollusca</taxon>
        <taxon>Gastropoda</taxon>
        <taxon>Heterobranchia</taxon>
        <taxon>Euthyneura</taxon>
        <taxon>Panpulmonata</taxon>
        <taxon>Hygrophila</taxon>
        <taxon>Lymnaeoidea</taxon>
        <taxon>Lymnaeidae</taxon>
        <taxon>Lymnaea</taxon>
    </lineage>
</organism>
<name>A0AAV2H746_LYMST</name>
<keyword evidence="1" id="KW-0732">Signal</keyword>
<dbReference type="AlphaFoldDB" id="A0AAV2H746"/>
<feature type="domain" description="Chitin-binding type-2" evidence="2">
    <location>
        <begin position="102"/>
        <end position="165"/>
    </location>
</feature>
<accession>A0AAV2H746</accession>
<proteinExistence type="predicted"/>
<protein>
    <recommendedName>
        <fullName evidence="2">Chitin-binding type-2 domain-containing protein</fullName>
    </recommendedName>
</protein>
<evidence type="ECO:0000256" key="1">
    <source>
        <dbReference type="SAM" id="SignalP"/>
    </source>
</evidence>
<dbReference type="GO" id="GO:0008061">
    <property type="term" value="F:chitin binding"/>
    <property type="evidence" value="ECO:0007669"/>
    <property type="project" value="InterPro"/>
</dbReference>
<evidence type="ECO:0000259" key="2">
    <source>
        <dbReference type="PROSITE" id="PS50940"/>
    </source>
</evidence>
<dbReference type="Proteomes" id="UP001497497">
    <property type="component" value="Unassembled WGS sequence"/>
</dbReference>
<dbReference type="InterPro" id="IPR002557">
    <property type="entry name" value="Chitin-bd_dom"/>
</dbReference>
<dbReference type="InterPro" id="IPR036508">
    <property type="entry name" value="Chitin-bd_dom_sf"/>
</dbReference>
<keyword evidence="4" id="KW-1185">Reference proteome</keyword>
<dbReference type="SUPFAM" id="SSF57625">
    <property type="entry name" value="Invertebrate chitin-binding proteins"/>
    <property type="match status" value="1"/>
</dbReference>
<evidence type="ECO:0000313" key="3">
    <source>
        <dbReference type="EMBL" id="CAL1529531.1"/>
    </source>
</evidence>
<dbReference type="EMBL" id="CAXITT010000050">
    <property type="protein sequence ID" value="CAL1529531.1"/>
    <property type="molecule type" value="Genomic_DNA"/>
</dbReference>
<dbReference type="GO" id="GO:0005576">
    <property type="term" value="C:extracellular region"/>
    <property type="evidence" value="ECO:0007669"/>
    <property type="project" value="InterPro"/>
</dbReference>
<reference evidence="3 4" key="1">
    <citation type="submission" date="2024-04" db="EMBL/GenBank/DDBJ databases">
        <authorList>
            <consortium name="Genoscope - CEA"/>
            <person name="William W."/>
        </authorList>
    </citation>
    <scope>NUCLEOTIDE SEQUENCE [LARGE SCALE GENOMIC DNA]</scope>
</reference>
<dbReference type="PROSITE" id="PS50940">
    <property type="entry name" value="CHIT_BIND_II"/>
    <property type="match status" value="1"/>
</dbReference>
<comment type="caution">
    <text evidence="3">The sequence shown here is derived from an EMBL/GenBank/DDBJ whole genome shotgun (WGS) entry which is preliminary data.</text>
</comment>